<organism evidence="2 4">
    <name type="scientific">Corynebacterium variabile</name>
    <dbReference type="NCBI Taxonomy" id="1727"/>
    <lineage>
        <taxon>Bacteria</taxon>
        <taxon>Bacillati</taxon>
        <taxon>Actinomycetota</taxon>
        <taxon>Actinomycetes</taxon>
        <taxon>Mycobacteriales</taxon>
        <taxon>Corynebacteriaceae</taxon>
        <taxon>Corynebacterium</taxon>
    </lineage>
</organism>
<dbReference type="EMBL" id="BJNT01000006">
    <property type="protein sequence ID" value="GEC85715.1"/>
    <property type="molecule type" value="Genomic_DNA"/>
</dbReference>
<dbReference type="OrthoDB" id="9781491at2"/>
<dbReference type="EC" id="2.4.2.21" evidence="2"/>
<dbReference type="RefSeq" id="WP_073883536.1">
    <property type="nucleotide sequence ID" value="NZ_BJNT01000006.1"/>
</dbReference>
<reference evidence="3 5" key="3">
    <citation type="submission" date="2019-06" db="EMBL/GenBank/DDBJ databases">
        <title>Whole genome shotgun sequence of Corynebacterium variabile NBRC 15286.</title>
        <authorList>
            <person name="Hosoyama A."/>
            <person name="Uohara A."/>
            <person name="Ohji S."/>
            <person name="Ichikawa N."/>
        </authorList>
    </citation>
    <scope>NUCLEOTIDE SEQUENCE [LARGE SCALE GENOMIC DNA]</scope>
    <source>
        <strain evidence="3 5">NBRC 15286</strain>
    </source>
</reference>
<dbReference type="Gene3D" id="3.40.50.10210">
    <property type="match status" value="1"/>
</dbReference>
<dbReference type="GO" id="GO:0008939">
    <property type="term" value="F:nicotinate-nucleotide-dimethylbenzimidazole phosphoribosyltransferase activity"/>
    <property type="evidence" value="ECO:0007669"/>
    <property type="project" value="UniProtKB-EC"/>
</dbReference>
<keyword evidence="2" id="KW-0328">Glycosyltransferase</keyword>
<evidence type="ECO:0000313" key="2">
    <source>
        <dbReference type="EMBL" id="CUU65244.1"/>
    </source>
</evidence>
<reference evidence="2" key="1">
    <citation type="submission" date="2015-11" db="EMBL/GenBank/DDBJ databases">
        <authorList>
            <person name="Zhang Y."/>
            <person name="Guo Z."/>
        </authorList>
    </citation>
    <scope>NUCLEOTIDE SEQUENCE [LARGE SCALE GENOMIC DNA]</scope>
    <source>
        <strain evidence="2">Mu292</strain>
    </source>
</reference>
<reference evidence="4" key="2">
    <citation type="submission" date="2015-11" db="EMBL/GenBank/DDBJ databases">
        <authorList>
            <person name="Dugat-Bony E."/>
        </authorList>
    </citation>
    <scope>NUCLEOTIDE SEQUENCE [LARGE SCALE GENOMIC DNA]</scope>
    <source>
        <strain evidence="4">Mu292</strain>
    </source>
</reference>
<dbReference type="InterPro" id="IPR036087">
    <property type="entry name" value="Nict_dMeBzImd_PRibTrfase_sf"/>
</dbReference>
<dbReference type="InterPro" id="IPR003200">
    <property type="entry name" value="Nict_dMeBzImd_PRibTrfase"/>
</dbReference>
<dbReference type="PANTHER" id="PTHR43463:SF1">
    <property type="entry name" value="NICOTINATE-NUCLEOTIDE--DIMETHYLBENZIMIDAZOLE PHOSPHORIBOSYLTRANSFERASE"/>
    <property type="match status" value="1"/>
</dbReference>
<evidence type="ECO:0000313" key="5">
    <source>
        <dbReference type="Proteomes" id="UP000319986"/>
    </source>
</evidence>
<evidence type="ECO:0000256" key="1">
    <source>
        <dbReference type="SAM" id="SignalP"/>
    </source>
</evidence>
<dbReference type="EMBL" id="FAUH01000003">
    <property type="protein sequence ID" value="CUU65244.1"/>
    <property type="molecule type" value="Genomic_DNA"/>
</dbReference>
<dbReference type="Pfam" id="PF02277">
    <property type="entry name" value="DBI_PRT"/>
    <property type="match status" value="1"/>
</dbReference>
<sequence length="278" mass="28445">MPTTASTALLPALAAWARDTALTTSLTDDAGQRPVLLLVTADETLAAETATGESLPAGLASSVGADIRVHPVAPATAVGLGADEVEALLSDGVEVTDHAVDSGVPLILLSGSGNPVSSVSVASVTATVCRKEPVAVVRHEIGADVAVWRDAVETVRDAMFAARGYRNGPWDAGSVREILRILGTPDLAVMVGVLTQAAARRTPVVLDGADTLAAALLADAMSPGATRWWLVPHRPASPTVGFAVDRLRLSPVIDRDLGLDSGAGLATLPMVRVAVSCF</sequence>
<dbReference type="GeneID" id="82887169"/>
<dbReference type="AlphaFoldDB" id="A0A125T589"/>
<name>A0A125T589_9CORY</name>
<evidence type="ECO:0000313" key="3">
    <source>
        <dbReference type="EMBL" id="GEC85715.1"/>
    </source>
</evidence>
<evidence type="ECO:0000313" key="4">
    <source>
        <dbReference type="Proteomes" id="UP000182498"/>
    </source>
</evidence>
<keyword evidence="4" id="KW-1185">Reference proteome</keyword>
<dbReference type="Proteomes" id="UP000182498">
    <property type="component" value="Unassembled WGS sequence"/>
</dbReference>
<feature type="chain" id="PRO_5044548076" evidence="1">
    <location>
        <begin position="18"/>
        <end position="278"/>
    </location>
</feature>
<protein>
    <submittedName>
        <fullName evidence="2">Nicotinate-nucleotide-dimethylbenzimidazole phosphoribosyltransferase</fullName>
        <ecNumber evidence="2">2.4.2.21</ecNumber>
    </submittedName>
</protein>
<feature type="signal peptide" evidence="1">
    <location>
        <begin position="1"/>
        <end position="17"/>
    </location>
</feature>
<accession>A0A125T589</accession>
<gene>
    <name evidence="3" type="ORF">CVA01_10290</name>
    <name evidence="2" type="ORF">CVAR292_00562</name>
</gene>
<keyword evidence="2" id="KW-0808">Transferase</keyword>
<dbReference type="SUPFAM" id="SSF52733">
    <property type="entry name" value="Nicotinate mononucleotide:5,6-dimethylbenzimidazole phosphoribosyltransferase (CobT)"/>
    <property type="match status" value="1"/>
</dbReference>
<proteinExistence type="predicted"/>
<dbReference type="PANTHER" id="PTHR43463">
    <property type="entry name" value="NICOTINATE-NUCLEOTIDE--DIMETHYLBENZIMIDAZOLE PHOSPHORIBOSYLTRANSFERASE"/>
    <property type="match status" value="1"/>
</dbReference>
<keyword evidence="1" id="KW-0732">Signal</keyword>
<dbReference type="Proteomes" id="UP000319986">
    <property type="component" value="Unassembled WGS sequence"/>
</dbReference>